<proteinExistence type="predicted"/>
<evidence type="ECO:0000313" key="2">
    <source>
        <dbReference type="Proteomes" id="UP001187868"/>
    </source>
</evidence>
<dbReference type="EMBL" id="JAWLLM010000006">
    <property type="protein sequence ID" value="MDV7042142.1"/>
    <property type="molecule type" value="Genomic_DNA"/>
</dbReference>
<dbReference type="RefSeq" id="WP_155518141.1">
    <property type="nucleotide sequence ID" value="NZ_CP104920.1"/>
</dbReference>
<dbReference type="Proteomes" id="UP001187868">
    <property type="component" value="Unassembled WGS sequence"/>
</dbReference>
<accession>A0ABU4EET5</accession>
<evidence type="ECO:0000313" key="1">
    <source>
        <dbReference type="EMBL" id="MDV7042142.1"/>
    </source>
</evidence>
<comment type="caution">
    <text evidence="1">The sequence shown here is derived from an EMBL/GenBank/DDBJ whole genome shotgun (WGS) entry which is preliminary data.</text>
</comment>
<keyword evidence="2" id="KW-1185">Reference proteome</keyword>
<sequence>MLTEQLVKMMGVFLADYKIIFEEEHRRTCLIESLDIFMDADWPSARRLL</sequence>
<organism evidence="1 2">
    <name type="scientific">Dickeya solani</name>
    <dbReference type="NCBI Taxonomy" id="1089444"/>
    <lineage>
        <taxon>Bacteria</taxon>
        <taxon>Pseudomonadati</taxon>
        <taxon>Pseudomonadota</taxon>
        <taxon>Gammaproteobacteria</taxon>
        <taxon>Enterobacterales</taxon>
        <taxon>Pectobacteriaceae</taxon>
        <taxon>Dickeya</taxon>
    </lineage>
</organism>
<reference evidence="1 2" key="1">
    <citation type="submission" date="2023-10" db="EMBL/GenBank/DDBJ databases">
        <title>Clonality and diversity in the soft rot Dickeya solani phytopathogen.</title>
        <authorList>
            <person name="Pedron J."/>
            <person name="Van Gijisegem F."/>
            <person name="Portier P."/>
            <person name="Taghouti G."/>
        </authorList>
    </citation>
    <scope>NUCLEOTIDE SEQUENCE [LARGE SCALE GENOMIC DNA]</scope>
    <source>
        <strain evidence="1 2">FVG2-MFV017-A9</strain>
    </source>
</reference>
<name>A0ABU4EET5_9GAMM</name>
<gene>
    <name evidence="1" type="ORF">RUJ08_08360</name>
</gene>
<protein>
    <submittedName>
        <fullName evidence="1">Uncharacterized protein</fullName>
    </submittedName>
</protein>